<evidence type="ECO:0000313" key="15">
    <source>
        <dbReference type="EMBL" id="KZZ86723.1"/>
    </source>
</evidence>
<gene>
    <name evidence="15" type="ORF">AAP_06297</name>
</gene>
<dbReference type="Pfam" id="PF01040">
    <property type="entry name" value="UbiA"/>
    <property type="match status" value="1"/>
</dbReference>
<evidence type="ECO:0000313" key="16">
    <source>
        <dbReference type="Proteomes" id="UP000242877"/>
    </source>
</evidence>
<dbReference type="InterPro" id="IPR044878">
    <property type="entry name" value="UbiA_sf"/>
</dbReference>
<reference evidence="15 16" key="1">
    <citation type="journal article" date="2016" name="Genome Biol. Evol.">
        <title>Divergent and convergent evolution of fungal pathogenicity.</title>
        <authorList>
            <person name="Shang Y."/>
            <person name="Xiao G."/>
            <person name="Zheng P."/>
            <person name="Cen K."/>
            <person name="Zhan S."/>
            <person name="Wang C."/>
        </authorList>
    </citation>
    <scope>NUCLEOTIDE SEQUENCE [LARGE SCALE GENOMIC DNA]</scope>
    <source>
        <strain evidence="15 16">ARSEF 7405</strain>
    </source>
</reference>
<comment type="subcellular location">
    <subcellularLocation>
        <location evidence="2">Mitochondrion membrane</location>
        <topology evidence="2">Multi-pass membrane protein</topology>
    </subcellularLocation>
</comment>
<dbReference type="FunFam" id="1.10.357.140:FF:000004">
    <property type="entry name" value="Protoheme IX farnesyltransferase, mitochondrial"/>
    <property type="match status" value="1"/>
</dbReference>
<evidence type="ECO:0000256" key="6">
    <source>
        <dbReference type="ARBA" id="ARBA00022692"/>
    </source>
</evidence>
<dbReference type="CDD" id="cd13957">
    <property type="entry name" value="PT_UbiA_Cox10"/>
    <property type="match status" value="1"/>
</dbReference>
<evidence type="ECO:0000256" key="11">
    <source>
        <dbReference type="ARBA" id="ARBA00023136"/>
    </source>
</evidence>
<feature type="transmembrane region" description="Helical" evidence="14">
    <location>
        <begin position="190"/>
        <end position="216"/>
    </location>
</feature>
<name>A0A162HZS3_9EURO</name>
<keyword evidence="7" id="KW-0809">Transit peptide</keyword>
<dbReference type="EMBL" id="AZGZ01000050">
    <property type="protein sequence ID" value="KZZ86723.1"/>
    <property type="molecule type" value="Genomic_DNA"/>
</dbReference>
<evidence type="ECO:0000256" key="8">
    <source>
        <dbReference type="ARBA" id="ARBA00022989"/>
    </source>
</evidence>
<feature type="compositionally biased region" description="Polar residues" evidence="13">
    <location>
        <begin position="117"/>
        <end position="142"/>
    </location>
</feature>
<keyword evidence="8 14" id="KW-1133">Transmembrane helix</keyword>
<feature type="transmembrane region" description="Helical" evidence="14">
    <location>
        <begin position="377"/>
        <end position="397"/>
    </location>
</feature>
<evidence type="ECO:0000256" key="13">
    <source>
        <dbReference type="SAM" id="MobiDB-lite"/>
    </source>
</evidence>
<dbReference type="AlphaFoldDB" id="A0A162HZS3"/>
<feature type="transmembrane region" description="Helical" evidence="14">
    <location>
        <begin position="338"/>
        <end position="357"/>
    </location>
</feature>
<feature type="transmembrane region" description="Helical" evidence="14">
    <location>
        <begin position="241"/>
        <end position="262"/>
    </location>
</feature>
<dbReference type="Gene3D" id="1.10.357.140">
    <property type="entry name" value="UbiA prenyltransferase"/>
    <property type="match status" value="1"/>
</dbReference>
<sequence length="545" mass="59576">MTLRPLGLYRPICLASAAGVEASQLSISLSASLSSSSSIPSPLLSSSRDNFRRYATCILPRKGFAGARQFHAQRCEYAQHNGTSRRISQLSDSWGGQLHQLDPVRWTSRRIDLRCGSGSQTRALSSSTPHNQQQSASLSPSEVSHRARQKLRSTAASRKNDPDTEIRPDASSRLSSLSTSLPKNSLKRKLAAYFALTKPHLSFLVVLTATTAYGLYPTPTVLELDPSVIQLPTLSTSTLTFLYLGLGTFLTAGCAATLNMLLEPAHDAKMSRTRNRPLVRGLMSKRAALIFAIITGAAGVTALYNGTNPTVAGLGALNIVLYAFVYTPLKRISVLNTWVGAIVGGIPPLMGWTAAAGQTATTGHDGWRDLLFSEDSIGGWLLAGILYAWQFPHFNALSWNIREEYKAAGYRMLAWTNPARNGRVALRYSLVMFPLAAGLWYVGVVNKGFLVIGTAINAWMTREAYLFWKLQGAKASARGLFWASIWHLPILMVGCLVMKTGIWEGVWARAMAIAGYENEEDEYTEEILDEEEAEKLLAAEAARTR</sequence>
<evidence type="ECO:0000256" key="3">
    <source>
        <dbReference type="ARBA" id="ARBA00005985"/>
    </source>
</evidence>
<dbReference type="PANTHER" id="PTHR43448:SF2">
    <property type="entry name" value="PROTOHEME IX FARNESYLTRANSFERASE, MITOCHONDRIAL"/>
    <property type="match status" value="1"/>
</dbReference>
<evidence type="ECO:0000256" key="14">
    <source>
        <dbReference type="SAM" id="Phobius"/>
    </source>
</evidence>
<feature type="compositionally biased region" description="Basic and acidic residues" evidence="13">
    <location>
        <begin position="158"/>
        <end position="170"/>
    </location>
</feature>
<feature type="transmembrane region" description="Helical" evidence="14">
    <location>
        <begin position="310"/>
        <end position="326"/>
    </location>
</feature>
<keyword evidence="6 14" id="KW-0812">Transmembrane</keyword>
<comment type="function">
    <text evidence="1">Converts protoheme IX and farnesyl diphosphate to heme O.</text>
</comment>
<proteinExistence type="inferred from homology"/>
<evidence type="ECO:0000256" key="4">
    <source>
        <dbReference type="ARBA" id="ARBA00016335"/>
    </source>
</evidence>
<evidence type="ECO:0000256" key="5">
    <source>
        <dbReference type="ARBA" id="ARBA00022679"/>
    </source>
</evidence>
<evidence type="ECO:0000256" key="7">
    <source>
        <dbReference type="ARBA" id="ARBA00022946"/>
    </source>
</evidence>
<dbReference type="NCBIfam" id="TIGR01473">
    <property type="entry name" value="cyoE_ctaB"/>
    <property type="match status" value="1"/>
</dbReference>
<comment type="similarity">
    <text evidence="3">Belongs to the UbiA prenyltransferase family.</text>
</comment>
<dbReference type="Proteomes" id="UP000242877">
    <property type="component" value="Unassembled WGS sequence"/>
</dbReference>
<dbReference type="InterPro" id="IPR000537">
    <property type="entry name" value="UbiA_prenyltransferase"/>
</dbReference>
<keyword evidence="9" id="KW-0496">Mitochondrion</keyword>
<dbReference type="PANTHER" id="PTHR43448">
    <property type="entry name" value="PROTOHEME IX FARNESYLTRANSFERASE, MITOCHONDRIAL"/>
    <property type="match status" value="1"/>
</dbReference>
<evidence type="ECO:0000256" key="10">
    <source>
        <dbReference type="ARBA" id="ARBA00023133"/>
    </source>
</evidence>
<dbReference type="GO" id="GO:0006784">
    <property type="term" value="P:heme A biosynthetic process"/>
    <property type="evidence" value="ECO:0007669"/>
    <property type="project" value="TreeGrafter"/>
</dbReference>
<accession>A0A162HZS3</accession>
<dbReference type="GO" id="GO:0008495">
    <property type="term" value="F:protoheme IX farnesyltransferase activity"/>
    <property type="evidence" value="ECO:0007669"/>
    <property type="project" value="InterPro"/>
</dbReference>
<keyword evidence="16" id="KW-1185">Reference proteome</keyword>
<dbReference type="InterPro" id="IPR006369">
    <property type="entry name" value="Protohaem_IX_farnesylTrfase"/>
</dbReference>
<dbReference type="VEuPathDB" id="FungiDB:AAP_06297"/>
<keyword evidence="5 15" id="KW-0808">Transferase</keyword>
<feature type="transmembrane region" description="Helical" evidence="14">
    <location>
        <begin position="283"/>
        <end position="304"/>
    </location>
</feature>
<feature type="region of interest" description="Disordered" evidence="13">
    <location>
        <begin position="117"/>
        <end position="178"/>
    </location>
</feature>
<evidence type="ECO:0000256" key="9">
    <source>
        <dbReference type="ARBA" id="ARBA00023128"/>
    </source>
</evidence>
<dbReference type="OrthoDB" id="5211at2759"/>
<comment type="caution">
    <text evidence="15">The sequence shown here is derived from an EMBL/GenBank/DDBJ whole genome shotgun (WGS) entry which is preliminary data.</text>
</comment>
<organism evidence="15 16">
    <name type="scientific">Ascosphaera apis ARSEF 7405</name>
    <dbReference type="NCBI Taxonomy" id="392613"/>
    <lineage>
        <taxon>Eukaryota</taxon>
        <taxon>Fungi</taxon>
        <taxon>Dikarya</taxon>
        <taxon>Ascomycota</taxon>
        <taxon>Pezizomycotina</taxon>
        <taxon>Eurotiomycetes</taxon>
        <taxon>Eurotiomycetidae</taxon>
        <taxon>Onygenales</taxon>
        <taxon>Ascosphaeraceae</taxon>
        <taxon>Ascosphaera</taxon>
    </lineage>
</organism>
<feature type="transmembrane region" description="Helical" evidence="14">
    <location>
        <begin position="425"/>
        <end position="443"/>
    </location>
</feature>
<evidence type="ECO:0000256" key="1">
    <source>
        <dbReference type="ARBA" id="ARBA00004013"/>
    </source>
</evidence>
<feature type="transmembrane region" description="Helical" evidence="14">
    <location>
        <begin position="480"/>
        <end position="502"/>
    </location>
</feature>
<dbReference type="HAMAP" id="MF_00154">
    <property type="entry name" value="CyoE_CtaB"/>
    <property type="match status" value="1"/>
</dbReference>
<keyword evidence="11 14" id="KW-0472">Membrane</keyword>
<evidence type="ECO:0000256" key="2">
    <source>
        <dbReference type="ARBA" id="ARBA00004225"/>
    </source>
</evidence>
<keyword evidence="10" id="KW-0350">Heme biosynthesis</keyword>
<protein>
    <recommendedName>
        <fullName evidence="4">Protoheme IX farnesyltransferase, mitochondrial</fullName>
    </recommendedName>
    <alternativeName>
        <fullName evidence="12">Heme O synthase</fullName>
    </alternativeName>
</protein>
<evidence type="ECO:0000256" key="12">
    <source>
        <dbReference type="ARBA" id="ARBA00030253"/>
    </source>
</evidence>
<dbReference type="GO" id="GO:0031966">
    <property type="term" value="C:mitochondrial membrane"/>
    <property type="evidence" value="ECO:0007669"/>
    <property type="project" value="UniProtKB-SubCell"/>
</dbReference>